<proteinExistence type="predicted"/>
<protein>
    <submittedName>
        <fullName evidence="3">Protein kinase domain-containing protein</fullName>
    </submittedName>
</protein>
<dbReference type="Gene3D" id="1.10.510.10">
    <property type="entry name" value="Transferase(Phosphotransferase) domain 1"/>
    <property type="match status" value="1"/>
</dbReference>
<evidence type="ECO:0000256" key="2">
    <source>
        <dbReference type="ARBA" id="ARBA00022840"/>
    </source>
</evidence>
<reference evidence="4" key="1">
    <citation type="journal article" date="2008" name="Nat. Genet.">
        <title>The Pristionchus pacificus genome provides a unique perspective on nematode lifestyle and parasitism.</title>
        <authorList>
            <person name="Dieterich C."/>
            <person name="Clifton S.W."/>
            <person name="Schuster L.N."/>
            <person name="Chinwalla A."/>
            <person name="Delehaunty K."/>
            <person name="Dinkelacker I."/>
            <person name="Fulton L."/>
            <person name="Fulton R."/>
            <person name="Godfrey J."/>
            <person name="Minx P."/>
            <person name="Mitreva M."/>
            <person name="Roeseler W."/>
            <person name="Tian H."/>
            <person name="Witte H."/>
            <person name="Yang S.P."/>
            <person name="Wilson R.K."/>
            <person name="Sommer R.J."/>
        </authorList>
    </citation>
    <scope>NUCLEOTIDE SEQUENCE [LARGE SCALE GENOMIC DNA]</scope>
    <source>
        <strain evidence="4">PS312</strain>
    </source>
</reference>
<dbReference type="InterPro" id="IPR000719">
    <property type="entry name" value="Prot_kinase_dom"/>
</dbReference>
<dbReference type="Proteomes" id="UP000005239">
    <property type="component" value="Unassembled WGS sequence"/>
</dbReference>
<keyword evidence="2" id="KW-0067">ATP-binding</keyword>
<dbReference type="GO" id="GO:0005737">
    <property type="term" value="C:cytoplasm"/>
    <property type="evidence" value="ECO:0000318"/>
    <property type="project" value="GO_Central"/>
</dbReference>
<sequence>MTQQRGFHTEIITDPETNIKIDFTVPDRYSNLQFLNYGAQGCVASADDSAGKRRVAIKKMHEPFTLPMSAVRAFREFVLLSSVAHPNIIQTYSVFSPQDSKTDFKDVYIVMELMQHNLNDVINKIKLDHRTISFFIYQILCAVNHLHREGIIHRIGDRMTGYVVTRHYRAPEVVLSLPYTEKVDVWSIGCIFAELVNHKVLFEGRDRVNQWTEITKIMGTPSEHFISHLPEQVEAYIRTLPVYTPKSLEDILPDENFLKDTEHLGSNLTAAHARSFLAKMVAIDPNERYTVAQALQDPYLRAWWNNDEVNAPLSGAVYDRDLDDVEFSLAELKSLIFDEVKRIERSHDMTERRGFHTIVITDPEYDINTEFTIPDRYTNLQSADDSVGKRRVAIKKMLDPVTLPMFAVRAFREFVLLSSVAINGLKSPELWELLQSISFLIYRSRYIRSLPVSTPKTMEEILPDENFLKQNGACELELDRHLLICNFLRKHYFSRSLLAKMLAIDPNERYTVAQGLRDPYLRAWCKYEEACYSVFEVDAPLSGAVYDRDLDDVQFSLTQLSESTTQNYSMSLIKLMLTKYIFSALIFDEVKRIENQHNVLGELN</sequence>
<dbReference type="AlphaFoldDB" id="A0A2A6CRZ4"/>
<organism evidence="3 4">
    <name type="scientific">Pristionchus pacificus</name>
    <name type="common">Parasitic nematode worm</name>
    <dbReference type="NCBI Taxonomy" id="54126"/>
    <lineage>
        <taxon>Eukaryota</taxon>
        <taxon>Metazoa</taxon>
        <taxon>Ecdysozoa</taxon>
        <taxon>Nematoda</taxon>
        <taxon>Chromadorea</taxon>
        <taxon>Rhabditida</taxon>
        <taxon>Rhabditina</taxon>
        <taxon>Diplogasteromorpha</taxon>
        <taxon>Diplogasteroidea</taxon>
        <taxon>Neodiplogasteridae</taxon>
        <taxon>Pristionchus</taxon>
    </lineage>
</organism>
<gene>
    <name evidence="3" type="primary">WBGene00205148</name>
</gene>
<reference evidence="3" key="2">
    <citation type="submission" date="2022-06" db="UniProtKB">
        <authorList>
            <consortium name="EnsemblMetazoa"/>
        </authorList>
    </citation>
    <scope>IDENTIFICATION</scope>
    <source>
        <strain evidence="3">PS312</strain>
    </source>
</reference>
<evidence type="ECO:0000313" key="3">
    <source>
        <dbReference type="EnsemblMetazoa" id="PPA32287.1"/>
    </source>
</evidence>
<dbReference type="GO" id="GO:0007254">
    <property type="term" value="P:JNK cascade"/>
    <property type="evidence" value="ECO:0000318"/>
    <property type="project" value="GO_Central"/>
</dbReference>
<dbReference type="GO" id="GO:0005524">
    <property type="term" value="F:ATP binding"/>
    <property type="evidence" value="ECO:0007669"/>
    <property type="project" value="UniProtKB-KW"/>
</dbReference>
<accession>A0A2A6CRZ4</accession>
<keyword evidence="4" id="KW-1185">Reference proteome</keyword>
<dbReference type="GO" id="GO:0004705">
    <property type="term" value="F:JUN kinase activity"/>
    <property type="evidence" value="ECO:0000318"/>
    <property type="project" value="GO_Central"/>
</dbReference>
<dbReference type="PROSITE" id="PS50011">
    <property type="entry name" value="PROTEIN_KINASE_DOM"/>
    <property type="match status" value="1"/>
</dbReference>
<evidence type="ECO:0000313" key="4">
    <source>
        <dbReference type="Proteomes" id="UP000005239"/>
    </source>
</evidence>
<keyword evidence="1" id="KW-0547">Nucleotide-binding</keyword>
<evidence type="ECO:0000256" key="1">
    <source>
        <dbReference type="ARBA" id="ARBA00022741"/>
    </source>
</evidence>
<dbReference type="InterPro" id="IPR050117">
    <property type="entry name" value="MAPK"/>
</dbReference>
<dbReference type="GO" id="GO:0005634">
    <property type="term" value="C:nucleus"/>
    <property type="evidence" value="ECO:0000318"/>
    <property type="project" value="GO_Central"/>
</dbReference>
<dbReference type="EnsemblMetazoa" id="PPA32287.1">
    <property type="protein sequence ID" value="PPA32287.1"/>
    <property type="gene ID" value="WBGene00205148"/>
</dbReference>
<dbReference type="SUPFAM" id="SSF56112">
    <property type="entry name" value="Protein kinase-like (PK-like)"/>
    <property type="match status" value="1"/>
</dbReference>
<dbReference type="OrthoDB" id="192887at2759"/>
<accession>A0A8R1UKQ2</accession>
<dbReference type="InterPro" id="IPR011009">
    <property type="entry name" value="Kinase-like_dom_sf"/>
</dbReference>
<dbReference type="Pfam" id="PF00069">
    <property type="entry name" value="Pkinase"/>
    <property type="match status" value="2"/>
</dbReference>
<dbReference type="Gene3D" id="3.30.200.20">
    <property type="entry name" value="Phosphorylase Kinase, domain 1"/>
    <property type="match status" value="2"/>
</dbReference>
<dbReference type="PANTHER" id="PTHR24055">
    <property type="entry name" value="MITOGEN-ACTIVATED PROTEIN KINASE"/>
    <property type="match status" value="1"/>
</dbReference>
<name>A0A2A6CRZ4_PRIPA</name>